<dbReference type="GeneID" id="17356033"/>
<evidence type="ECO:0000313" key="2">
    <source>
        <dbReference type="EMBL" id="EFN56812.1"/>
    </source>
</evidence>
<dbReference type="AlphaFoldDB" id="E1ZB85"/>
<evidence type="ECO:0008006" key="4">
    <source>
        <dbReference type="Google" id="ProtNLM"/>
    </source>
</evidence>
<dbReference type="InterPro" id="IPR032675">
    <property type="entry name" value="LRR_dom_sf"/>
</dbReference>
<comment type="subcellular location">
    <subcellularLocation>
        <location evidence="1">Cytoplasm</location>
        <location evidence="1">Cytoskeleton</location>
        <location evidence="1">Cilium axoneme</location>
    </subcellularLocation>
</comment>
<organism evidence="3">
    <name type="scientific">Chlorella variabilis</name>
    <name type="common">Green alga</name>
    <dbReference type="NCBI Taxonomy" id="554065"/>
    <lineage>
        <taxon>Eukaryota</taxon>
        <taxon>Viridiplantae</taxon>
        <taxon>Chlorophyta</taxon>
        <taxon>core chlorophytes</taxon>
        <taxon>Trebouxiophyceae</taxon>
        <taxon>Chlorellales</taxon>
        <taxon>Chlorellaceae</taxon>
        <taxon>Chlorella clade</taxon>
        <taxon>Chlorella</taxon>
    </lineage>
</organism>
<dbReference type="EMBL" id="GL433841">
    <property type="protein sequence ID" value="EFN56812.1"/>
    <property type="molecule type" value="Genomic_DNA"/>
</dbReference>
<proteinExistence type="predicted"/>
<dbReference type="Gene3D" id="3.80.10.10">
    <property type="entry name" value="Ribonuclease Inhibitor"/>
    <property type="match status" value="1"/>
</dbReference>
<dbReference type="GO" id="GO:0005930">
    <property type="term" value="C:axoneme"/>
    <property type="evidence" value="ECO:0007669"/>
    <property type="project" value="UniProtKB-SubCell"/>
</dbReference>
<dbReference type="Proteomes" id="UP000008141">
    <property type="component" value="Unassembled WGS sequence"/>
</dbReference>
<dbReference type="SUPFAM" id="SSF52058">
    <property type="entry name" value="L domain-like"/>
    <property type="match status" value="1"/>
</dbReference>
<reference evidence="2 3" key="1">
    <citation type="journal article" date="2010" name="Plant Cell">
        <title>The Chlorella variabilis NC64A genome reveals adaptation to photosymbiosis, coevolution with viruses, and cryptic sex.</title>
        <authorList>
            <person name="Blanc G."/>
            <person name="Duncan G."/>
            <person name="Agarkova I."/>
            <person name="Borodovsky M."/>
            <person name="Gurnon J."/>
            <person name="Kuo A."/>
            <person name="Lindquist E."/>
            <person name="Lucas S."/>
            <person name="Pangilinan J."/>
            <person name="Polle J."/>
            <person name="Salamov A."/>
            <person name="Terry A."/>
            <person name="Yamada T."/>
            <person name="Dunigan D.D."/>
            <person name="Grigoriev I.V."/>
            <person name="Claverie J.M."/>
            <person name="Van Etten J.L."/>
        </authorList>
    </citation>
    <scope>NUCLEOTIDE SEQUENCE [LARGE SCALE GENOMIC DNA]</scope>
    <source>
        <strain evidence="2 3">NC64A</strain>
    </source>
</reference>
<dbReference type="InParanoid" id="E1ZB85"/>
<sequence>MERAASLPGGILSYVQGPLHYLDLGGIQRCSLADFGGAPELLAGITKLYASHSGLRSVEGLGRLPAVRWLYLDHNRLPEAELLRLPGVLAGVRLEALDVSGNPGCTPEVERRLLASGLLAQAEFFNGRRAPARAGQ</sequence>
<dbReference type="RefSeq" id="XP_005848914.1">
    <property type="nucleotide sequence ID" value="XM_005848852.1"/>
</dbReference>
<evidence type="ECO:0000313" key="3">
    <source>
        <dbReference type="Proteomes" id="UP000008141"/>
    </source>
</evidence>
<dbReference type="OrthoDB" id="676979at2759"/>
<protein>
    <recommendedName>
        <fullName evidence="4">Leucine-rich repeat domain-containing protein</fullName>
    </recommendedName>
</protein>
<gene>
    <name evidence="2" type="ORF">CHLNCDRAFT_144347</name>
</gene>
<keyword evidence="3" id="KW-1185">Reference proteome</keyword>
<accession>E1ZB85</accession>
<evidence type="ECO:0000256" key="1">
    <source>
        <dbReference type="ARBA" id="ARBA00004430"/>
    </source>
</evidence>
<name>E1ZB85_CHLVA</name>
<dbReference type="KEGG" id="cvr:CHLNCDRAFT_144347"/>